<feature type="domain" description="EamA" evidence="9">
    <location>
        <begin position="161"/>
        <end position="290"/>
    </location>
</feature>
<feature type="compositionally biased region" description="Basic and acidic residues" evidence="7">
    <location>
        <begin position="301"/>
        <end position="311"/>
    </location>
</feature>
<name>A0ABX0D9F0_9MICC</name>
<keyword evidence="3" id="KW-1003">Cell membrane</keyword>
<feature type="compositionally biased region" description="Polar residues" evidence="7">
    <location>
        <begin position="318"/>
        <end position="330"/>
    </location>
</feature>
<feature type="transmembrane region" description="Helical" evidence="8">
    <location>
        <begin position="191"/>
        <end position="210"/>
    </location>
</feature>
<evidence type="ECO:0000313" key="11">
    <source>
        <dbReference type="Proteomes" id="UP000479226"/>
    </source>
</evidence>
<feature type="transmembrane region" description="Helical" evidence="8">
    <location>
        <begin position="21"/>
        <end position="42"/>
    </location>
</feature>
<comment type="similarity">
    <text evidence="2">Belongs to the EamA transporter family.</text>
</comment>
<reference evidence="10 11" key="1">
    <citation type="submission" date="2020-02" db="EMBL/GenBank/DDBJ databases">
        <title>Genome sequence of the type strain DSM 27180 of Arthrobacter silviterrae.</title>
        <authorList>
            <person name="Gao J."/>
            <person name="Sun J."/>
        </authorList>
    </citation>
    <scope>NUCLEOTIDE SEQUENCE [LARGE SCALE GENOMIC DNA]</scope>
    <source>
        <strain evidence="10 11">DSM 27180</strain>
    </source>
</reference>
<proteinExistence type="inferred from homology"/>
<keyword evidence="11" id="KW-1185">Reference proteome</keyword>
<evidence type="ECO:0000256" key="7">
    <source>
        <dbReference type="SAM" id="MobiDB-lite"/>
    </source>
</evidence>
<dbReference type="EMBL" id="JAAKZI010000001">
    <property type="protein sequence ID" value="NGN82105.1"/>
    <property type="molecule type" value="Genomic_DNA"/>
</dbReference>
<feature type="transmembrane region" description="Helical" evidence="8">
    <location>
        <begin position="106"/>
        <end position="125"/>
    </location>
</feature>
<dbReference type="Pfam" id="PF00892">
    <property type="entry name" value="EamA"/>
    <property type="match status" value="2"/>
</dbReference>
<dbReference type="PANTHER" id="PTHR42920">
    <property type="entry name" value="OS03G0707200 PROTEIN-RELATED"/>
    <property type="match status" value="1"/>
</dbReference>
<dbReference type="InterPro" id="IPR051258">
    <property type="entry name" value="Diverse_Substrate_Transporter"/>
</dbReference>
<feature type="transmembrane region" description="Helical" evidence="8">
    <location>
        <begin position="216"/>
        <end position="239"/>
    </location>
</feature>
<accession>A0ABX0D9F0</accession>
<keyword evidence="6 8" id="KW-0472">Membrane</keyword>
<evidence type="ECO:0000256" key="3">
    <source>
        <dbReference type="ARBA" id="ARBA00022475"/>
    </source>
</evidence>
<evidence type="ECO:0000256" key="6">
    <source>
        <dbReference type="ARBA" id="ARBA00023136"/>
    </source>
</evidence>
<evidence type="ECO:0000313" key="10">
    <source>
        <dbReference type="EMBL" id="NGN82105.1"/>
    </source>
</evidence>
<evidence type="ECO:0000256" key="8">
    <source>
        <dbReference type="SAM" id="Phobius"/>
    </source>
</evidence>
<feature type="domain" description="EamA" evidence="9">
    <location>
        <begin position="22"/>
        <end position="148"/>
    </location>
</feature>
<sequence>MMHMWDRVLAGARKSPLSRQELALVAITAVWGGTFLAVHVAMQHSGPMFFVGLRFAVAGLAACILFRRSLRGMGWADVGAGAAIGVMIFFGYGLQTFGLQSIASSTSAFLTALYVPIVPLLQWAVFRKRPRAMTFVGVVLAFAGLVLLAGPDAVHVGLGPGEVATVLSTLPIAGEIILISLFAGRVNLGRVTVVQLLVCGILGFAAVPVTGEAVPAFSWGWVVTAVGLGVASCVIQATMNWAQKSVTPARATIIYTGEPVWAGIIGRIAGDRLPGLALVGAALIVVSVLVSELKPHSNPRPRRDQPRRAENGPEAGSPETTPGNRPQLRQ</sequence>
<evidence type="ECO:0000259" key="9">
    <source>
        <dbReference type="Pfam" id="PF00892"/>
    </source>
</evidence>
<feature type="transmembrane region" description="Helical" evidence="8">
    <location>
        <begin position="132"/>
        <end position="151"/>
    </location>
</feature>
<feature type="transmembrane region" description="Helical" evidence="8">
    <location>
        <begin position="73"/>
        <end position="94"/>
    </location>
</feature>
<evidence type="ECO:0000256" key="4">
    <source>
        <dbReference type="ARBA" id="ARBA00022692"/>
    </source>
</evidence>
<dbReference type="InterPro" id="IPR000620">
    <property type="entry name" value="EamA_dom"/>
</dbReference>
<feature type="transmembrane region" description="Helical" evidence="8">
    <location>
        <begin position="163"/>
        <end position="184"/>
    </location>
</feature>
<keyword evidence="4 8" id="KW-0812">Transmembrane</keyword>
<dbReference type="Proteomes" id="UP000479226">
    <property type="component" value="Unassembled WGS sequence"/>
</dbReference>
<feature type="transmembrane region" description="Helical" evidence="8">
    <location>
        <begin position="48"/>
        <end position="66"/>
    </location>
</feature>
<protein>
    <submittedName>
        <fullName evidence="10">DMT family transporter</fullName>
    </submittedName>
</protein>
<evidence type="ECO:0000256" key="1">
    <source>
        <dbReference type="ARBA" id="ARBA00004651"/>
    </source>
</evidence>
<keyword evidence="5 8" id="KW-1133">Transmembrane helix</keyword>
<comment type="caution">
    <text evidence="10">The sequence shown here is derived from an EMBL/GenBank/DDBJ whole genome shotgun (WGS) entry which is preliminary data.</text>
</comment>
<dbReference type="RefSeq" id="WP_165180176.1">
    <property type="nucleotide sequence ID" value="NZ_JAAKZI010000001.1"/>
</dbReference>
<dbReference type="PANTHER" id="PTHR42920:SF5">
    <property type="entry name" value="EAMA DOMAIN-CONTAINING PROTEIN"/>
    <property type="match status" value="1"/>
</dbReference>
<evidence type="ECO:0000256" key="2">
    <source>
        <dbReference type="ARBA" id="ARBA00007362"/>
    </source>
</evidence>
<dbReference type="InterPro" id="IPR037185">
    <property type="entry name" value="EmrE-like"/>
</dbReference>
<evidence type="ECO:0000256" key="5">
    <source>
        <dbReference type="ARBA" id="ARBA00022989"/>
    </source>
</evidence>
<gene>
    <name evidence="10" type="ORF">G6N77_01305</name>
</gene>
<feature type="region of interest" description="Disordered" evidence="7">
    <location>
        <begin position="294"/>
        <end position="330"/>
    </location>
</feature>
<comment type="subcellular location">
    <subcellularLocation>
        <location evidence="1">Cell membrane</location>
        <topology evidence="1">Multi-pass membrane protein</topology>
    </subcellularLocation>
</comment>
<dbReference type="SUPFAM" id="SSF103481">
    <property type="entry name" value="Multidrug resistance efflux transporter EmrE"/>
    <property type="match status" value="2"/>
</dbReference>
<organism evidence="10 11">
    <name type="scientific">Arthrobacter silviterrae</name>
    <dbReference type="NCBI Taxonomy" id="2026658"/>
    <lineage>
        <taxon>Bacteria</taxon>
        <taxon>Bacillati</taxon>
        <taxon>Actinomycetota</taxon>
        <taxon>Actinomycetes</taxon>
        <taxon>Micrococcales</taxon>
        <taxon>Micrococcaceae</taxon>
        <taxon>Arthrobacter</taxon>
    </lineage>
</organism>